<dbReference type="SMART" id="SM00271">
    <property type="entry name" value="DnaJ"/>
    <property type="match status" value="1"/>
</dbReference>
<dbReference type="InterPro" id="IPR036869">
    <property type="entry name" value="J_dom_sf"/>
</dbReference>
<dbReference type="InterPro" id="IPR001623">
    <property type="entry name" value="DnaJ_domain"/>
</dbReference>
<name>A0A3N6PSE1_9CYAN</name>
<evidence type="ECO:0000313" key="6">
    <source>
        <dbReference type="Proteomes" id="UP000269154"/>
    </source>
</evidence>
<sequence>MEKECNYYEVLGVSKNASTEQIKKAYHSLARQYHPDVNPGDINAAEKFKEINSMYEILSDPLKRSQYDQTVGEAKELYKQGVAKSQLGDYQGAIADYTKALEINPNWAEVLYHRGFANYKLQDYRSADLDYTKALFLDPYLVEVYYYRGLCRMKLRYIQAGMEDYSKALEINPNFAHVYYQRGLVYLELQEHRPAIIDFRKAAQLFADQGDKANSQRALEAIKSLDHFSWLEILEIFQTTIQDAWIAVKIFIPNPIGGLLAAFTQLEQKRAFNVAVLFGIIFEFCFVVGTNLILQRLDKANHTEFLLLIIIGIIPFVNLTVTSGFARLIFKADGSLTGDLFTAGASLLPLGFMVLLSGVFNNWVISIILVIFALCYTILTMYSGCQKIANISEEKSAITVPIMLLLTGLPFALIH</sequence>
<evidence type="ECO:0000313" key="5">
    <source>
        <dbReference type="EMBL" id="RQH40215.1"/>
    </source>
</evidence>
<dbReference type="InterPro" id="IPR018253">
    <property type="entry name" value="DnaJ_domain_CS"/>
</dbReference>
<keyword evidence="1" id="KW-0677">Repeat</keyword>
<dbReference type="SUPFAM" id="SSF48452">
    <property type="entry name" value="TPR-like"/>
    <property type="match status" value="1"/>
</dbReference>
<dbReference type="Proteomes" id="UP000269154">
    <property type="component" value="Unassembled WGS sequence"/>
</dbReference>
<feature type="repeat" description="TPR" evidence="3">
    <location>
        <begin position="142"/>
        <end position="175"/>
    </location>
</feature>
<dbReference type="Gene3D" id="1.10.287.110">
    <property type="entry name" value="DnaJ domain"/>
    <property type="match status" value="1"/>
</dbReference>
<dbReference type="PROSITE" id="PS50005">
    <property type="entry name" value="TPR"/>
    <property type="match status" value="4"/>
</dbReference>
<dbReference type="Pfam" id="PF00226">
    <property type="entry name" value="DnaJ"/>
    <property type="match status" value="1"/>
</dbReference>
<dbReference type="SMART" id="SM00028">
    <property type="entry name" value="TPR"/>
    <property type="match status" value="4"/>
</dbReference>
<dbReference type="InterPro" id="IPR011990">
    <property type="entry name" value="TPR-like_helical_dom_sf"/>
</dbReference>
<protein>
    <submittedName>
        <fullName evidence="5">Tetratricopeptide repeat protein</fullName>
    </submittedName>
</protein>
<dbReference type="PROSITE" id="PS50293">
    <property type="entry name" value="TPR_REGION"/>
    <property type="match status" value="1"/>
</dbReference>
<dbReference type="PANTHER" id="PTHR45188:SF2">
    <property type="entry name" value="DNAJ HOMOLOG SUBFAMILY C MEMBER 7"/>
    <property type="match status" value="1"/>
</dbReference>
<dbReference type="PRINTS" id="PR00625">
    <property type="entry name" value="JDOMAIN"/>
</dbReference>
<gene>
    <name evidence="5" type="ORF">D5R40_16455</name>
</gene>
<proteinExistence type="predicted"/>
<reference evidence="5 6" key="1">
    <citation type="journal article" date="2018" name="ACS Chem. Biol.">
        <title>Ketoreductase domain dysfunction expands chemodiversity: malyngamide biosynthesis in the cyanobacterium Okeania hirsuta.</title>
        <authorList>
            <person name="Moss N.A."/>
            <person name="Leao T."/>
            <person name="Rankin M."/>
            <person name="McCullough T.M."/>
            <person name="Qu P."/>
            <person name="Korobeynikov A."/>
            <person name="Smith J.L."/>
            <person name="Gerwick L."/>
            <person name="Gerwick W.H."/>
        </authorList>
    </citation>
    <scope>NUCLEOTIDE SEQUENCE [LARGE SCALE GENOMIC DNA]</scope>
    <source>
        <strain evidence="5 6">PAB10Feb10-1</strain>
    </source>
</reference>
<accession>A0A3N6PSE1</accession>
<dbReference type="PROSITE" id="PS50076">
    <property type="entry name" value="DNAJ_2"/>
    <property type="match status" value="1"/>
</dbReference>
<dbReference type="EMBL" id="RCBY01000089">
    <property type="protein sequence ID" value="RQH40215.1"/>
    <property type="molecule type" value="Genomic_DNA"/>
</dbReference>
<dbReference type="PANTHER" id="PTHR45188">
    <property type="entry name" value="DNAJ PROTEIN P58IPK HOMOLOG"/>
    <property type="match status" value="1"/>
</dbReference>
<evidence type="ECO:0000256" key="2">
    <source>
        <dbReference type="ARBA" id="ARBA00022803"/>
    </source>
</evidence>
<feature type="domain" description="J" evidence="4">
    <location>
        <begin position="6"/>
        <end position="71"/>
    </location>
</feature>
<dbReference type="OrthoDB" id="9779889at2"/>
<dbReference type="RefSeq" id="WP_124145136.1">
    <property type="nucleotide sequence ID" value="NZ_CAWOKI010000069.1"/>
</dbReference>
<feature type="repeat" description="TPR" evidence="3">
    <location>
        <begin position="74"/>
        <end position="107"/>
    </location>
</feature>
<evidence type="ECO:0000256" key="1">
    <source>
        <dbReference type="ARBA" id="ARBA00022737"/>
    </source>
</evidence>
<organism evidence="5 6">
    <name type="scientific">Okeania hirsuta</name>
    <dbReference type="NCBI Taxonomy" id="1458930"/>
    <lineage>
        <taxon>Bacteria</taxon>
        <taxon>Bacillati</taxon>
        <taxon>Cyanobacteriota</taxon>
        <taxon>Cyanophyceae</taxon>
        <taxon>Oscillatoriophycideae</taxon>
        <taxon>Oscillatoriales</taxon>
        <taxon>Microcoleaceae</taxon>
        <taxon>Okeania</taxon>
    </lineage>
</organism>
<dbReference type="PROSITE" id="PS00636">
    <property type="entry name" value="DNAJ_1"/>
    <property type="match status" value="1"/>
</dbReference>
<dbReference type="Pfam" id="PF13414">
    <property type="entry name" value="TPR_11"/>
    <property type="match status" value="2"/>
</dbReference>
<feature type="repeat" description="TPR" evidence="3">
    <location>
        <begin position="108"/>
        <end position="141"/>
    </location>
</feature>
<feature type="repeat" description="TPR" evidence="3">
    <location>
        <begin position="176"/>
        <end position="209"/>
    </location>
</feature>
<evidence type="ECO:0000259" key="4">
    <source>
        <dbReference type="PROSITE" id="PS50076"/>
    </source>
</evidence>
<keyword evidence="2 3" id="KW-0802">TPR repeat</keyword>
<dbReference type="Gene3D" id="1.25.40.10">
    <property type="entry name" value="Tetratricopeptide repeat domain"/>
    <property type="match status" value="2"/>
</dbReference>
<dbReference type="InterPro" id="IPR019734">
    <property type="entry name" value="TPR_rpt"/>
</dbReference>
<dbReference type="SUPFAM" id="SSF46565">
    <property type="entry name" value="Chaperone J-domain"/>
    <property type="match status" value="1"/>
</dbReference>
<dbReference type="AlphaFoldDB" id="A0A3N6PSE1"/>
<comment type="caution">
    <text evidence="5">The sequence shown here is derived from an EMBL/GenBank/DDBJ whole genome shotgun (WGS) entry which is preliminary data.</text>
</comment>
<keyword evidence="6" id="KW-1185">Reference proteome</keyword>
<evidence type="ECO:0000256" key="3">
    <source>
        <dbReference type="PROSITE-ProRule" id="PRU00339"/>
    </source>
</evidence>
<dbReference type="CDD" id="cd06257">
    <property type="entry name" value="DnaJ"/>
    <property type="match status" value="1"/>
</dbReference>